<dbReference type="EMBL" id="AUZX01006555">
    <property type="protein sequence ID" value="EQD63282.1"/>
    <property type="molecule type" value="Genomic_DNA"/>
</dbReference>
<keyword evidence="2" id="KW-1003">Cell membrane</keyword>
<evidence type="ECO:0000256" key="2">
    <source>
        <dbReference type="ARBA" id="ARBA00022475"/>
    </source>
</evidence>
<dbReference type="AlphaFoldDB" id="T1C5Z6"/>
<evidence type="ECO:0000256" key="1">
    <source>
        <dbReference type="ARBA" id="ARBA00004651"/>
    </source>
</evidence>
<evidence type="ECO:0000313" key="8">
    <source>
        <dbReference type="EMBL" id="EQD63282.1"/>
    </source>
</evidence>
<organism evidence="7">
    <name type="scientific">mine drainage metagenome</name>
    <dbReference type="NCBI Taxonomy" id="410659"/>
    <lineage>
        <taxon>unclassified sequences</taxon>
        <taxon>metagenomes</taxon>
        <taxon>ecological metagenomes</taxon>
    </lineage>
</organism>
<dbReference type="EMBL" id="AUZZ01002382">
    <property type="protein sequence ID" value="EQD60684.1"/>
    <property type="molecule type" value="Genomic_DNA"/>
</dbReference>
<keyword evidence="5 6" id="KW-0472">Membrane</keyword>
<gene>
    <name evidence="8" type="ORF">B1A_09211</name>
    <name evidence="7" type="ORF">B2A_03560</name>
</gene>
<feature type="transmembrane region" description="Helical" evidence="6">
    <location>
        <begin position="135"/>
        <end position="154"/>
    </location>
</feature>
<evidence type="ECO:0000256" key="6">
    <source>
        <dbReference type="SAM" id="Phobius"/>
    </source>
</evidence>
<evidence type="ECO:0000256" key="4">
    <source>
        <dbReference type="ARBA" id="ARBA00022989"/>
    </source>
</evidence>
<reference evidence="7" key="2">
    <citation type="journal article" date="2014" name="ISME J.">
        <title>Microbial stratification in low pH oxic and suboxic macroscopic growths along an acid mine drainage.</title>
        <authorList>
            <person name="Mendez-Garcia C."/>
            <person name="Mesa V."/>
            <person name="Sprenger R.R."/>
            <person name="Richter M."/>
            <person name="Diez M.S."/>
            <person name="Solano J."/>
            <person name="Bargiela R."/>
            <person name="Golyshina O.V."/>
            <person name="Manteca A."/>
            <person name="Ramos J.L."/>
            <person name="Gallego J.R."/>
            <person name="Llorente I."/>
            <person name="Martins Dos Santos V.A."/>
            <person name="Jensen O.N."/>
            <person name="Pelaez A.I."/>
            <person name="Sanchez J."/>
            <person name="Ferrer M."/>
        </authorList>
    </citation>
    <scope>NUCLEOTIDE SEQUENCE</scope>
</reference>
<keyword evidence="3 6" id="KW-0812">Transmembrane</keyword>
<feature type="transmembrane region" description="Helical" evidence="6">
    <location>
        <begin position="12"/>
        <end position="32"/>
    </location>
</feature>
<feature type="transmembrane region" description="Helical" evidence="6">
    <location>
        <begin position="39"/>
        <end position="60"/>
    </location>
</feature>
<protein>
    <submittedName>
        <fullName evidence="7">Hydrogenase 4 membrane component (E)</fullName>
    </submittedName>
</protein>
<reference evidence="7" key="1">
    <citation type="submission" date="2013-08" db="EMBL/GenBank/DDBJ databases">
        <authorList>
            <person name="Mendez C."/>
            <person name="Richter M."/>
            <person name="Ferrer M."/>
            <person name="Sanchez J."/>
        </authorList>
    </citation>
    <scope>NUCLEOTIDE SEQUENCE</scope>
</reference>
<comment type="subcellular location">
    <subcellularLocation>
        <location evidence="1">Cell membrane</location>
        <topology evidence="1">Multi-pass membrane protein</topology>
    </subcellularLocation>
</comment>
<dbReference type="InterPro" id="IPR038730">
    <property type="entry name" value="HyfE-like"/>
</dbReference>
<sequence>MPMVALHFTPLLASIFSLIVIGALVLAFVMLGSRWLRDYMVAFAVQSWLIAILSALMGWAGGYTELYFVAALTALFRGLVLPLMLLWVLKRLHVNRELHEIVQPATALVLGAVLVIFAVVVAYRIGHAVNIETRVVLLALTVMLAIKLIGFLMLTIRREAVSSILGILMLENGIFLGSQILVPGMPLMIELVLLFDLLVAVTCFAVLVRYLMASVGATGSHALQKLVG</sequence>
<dbReference type="GO" id="GO:0005886">
    <property type="term" value="C:plasma membrane"/>
    <property type="evidence" value="ECO:0007669"/>
    <property type="project" value="UniProtKB-SubCell"/>
</dbReference>
<dbReference type="PANTHER" id="PTHR38601:SF1">
    <property type="entry name" value="HYDROGENASE-4 COMPONENT E"/>
    <property type="match status" value="1"/>
</dbReference>
<accession>T1C5Z6</accession>
<feature type="transmembrane region" description="Helical" evidence="6">
    <location>
        <begin position="187"/>
        <end position="208"/>
    </location>
</feature>
<keyword evidence="4 6" id="KW-1133">Transmembrane helix</keyword>
<evidence type="ECO:0000313" key="7">
    <source>
        <dbReference type="EMBL" id="EQD60684.1"/>
    </source>
</evidence>
<feature type="transmembrane region" description="Helical" evidence="6">
    <location>
        <begin position="101"/>
        <end position="123"/>
    </location>
</feature>
<evidence type="ECO:0000256" key="3">
    <source>
        <dbReference type="ARBA" id="ARBA00022692"/>
    </source>
</evidence>
<proteinExistence type="predicted"/>
<comment type="caution">
    <text evidence="7">The sequence shown here is derived from an EMBL/GenBank/DDBJ whole genome shotgun (WGS) entry which is preliminary data.</text>
</comment>
<dbReference type="PANTHER" id="PTHR38601">
    <property type="entry name" value="HYDROGENASE-4 COMPONENT E"/>
    <property type="match status" value="1"/>
</dbReference>
<evidence type="ECO:0000256" key="5">
    <source>
        <dbReference type="ARBA" id="ARBA00023136"/>
    </source>
</evidence>
<name>T1C5Z6_9ZZZZ</name>
<feature type="transmembrane region" description="Helical" evidence="6">
    <location>
        <begin position="161"/>
        <end position="181"/>
    </location>
</feature>
<feature type="transmembrane region" description="Helical" evidence="6">
    <location>
        <begin position="66"/>
        <end position="89"/>
    </location>
</feature>